<dbReference type="PATRIC" id="fig|1423810.4.peg.1834"/>
<feature type="transmembrane region" description="Helical" evidence="1">
    <location>
        <begin position="88"/>
        <end position="105"/>
    </location>
</feature>
<dbReference type="EMBL" id="AYZK01000007">
    <property type="protein sequence ID" value="KRM86597.1"/>
    <property type="molecule type" value="Genomic_DNA"/>
</dbReference>
<sequence length="172" mass="18441">MQSSSRGQGMGPSISAAIVMLVLGLVIAIAPHLVFNSSVAVIGLLLLVLGVYQLVMALRHRGGSLYGGVILIVLSLLAEGLATILISILPFFLGVLLILFGIYKIRVATADRQYVNVPAWPSVTYGVLIIIAGAVLLLNPFGTAMLAFRFFGAYLIVMALLECADWFRSRQH</sequence>
<feature type="transmembrane region" description="Helical" evidence="1">
    <location>
        <begin position="12"/>
        <end position="33"/>
    </location>
</feature>
<dbReference type="OrthoDB" id="2301130at2"/>
<feature type="transmembrane region" description="Helical" evidence="1">
    <location>
        <begin position="39"/>
        <end position="58"/>
    </location>
</feature>
<keyword evidence="1" id="KW-1133">Transmembrane helix</keyword>
<evidence type="ECO:0000313" key="3">
    <source>
        <dbReference type="Proteomes" id="UP000051789"/>
    </source>
</evidence>
<evidence type="ECO:0008006" key="4">
    <source>
        <dbReference type="Google" id="ProtNLM"/>
    </source>
</evidence>
<proteinExistence type="predicted"/>
<dbReference type="InterPro" id="IPR005325">
    <property type="entry name" value="DUF308_memb"/>
</dbReference>
<dbReference type="Pfam" id="PF03729">
    <property type="entry name" value="DUF308"/>
    <property type="match status" value="2"/>
</dbReference>
<feature type="transmembrane region" description="Helical" evidence="1">
    <location>
        <begin position="117"/>
        <end position="138"/>
    </location>
</feature>
<evidence type="ECO:0000256" key="1">
    <source>
        <dbReference type="SAM" id="Phobius"/>
    </source>
</evidence>
<keyword evidence="3" id="KW-1185">Reference proteome</keyword>
<name>A0A0R2C5Z8_9LACO</name>
<dbReference type="RefSeq" id="WP_054750775.1">
    <property type="nucleotide sequence ID" value="NZ_AYZK01000007.1"/>
</dbReference>
<reference evidence="2 3" key="1">
    <citation type="journal article" date="2015" name="Genome Announc.">
        <title>Expanding the biotechnology potential of lactobacilli through comparative genomics of 213 strains and associated genera.</title>
        <authorList>
            <person name="Sun Z."/>
            <person name="Harris H.M."/>
            <person name="McCann A."/>
            <person name="Guo C."/>
            <person name="Argimon S."/>
            <person name="Zhang W."/>
            <person name="Yang X."/>
            <person name="Jeffery I.B."/>
            <person name="Cooney J.C."/>
            <person name="Kagawa T.F."/>
            <person name="Liu W."/>
            <person name="Song Y."/>
            <person name="Salvetti E."/>
            <person name="Wrobel A."/>
            <person name="Rasinkangas P."/>
            <person name="Parkhill J."/>
            <person name="Rea M.C."/>
            <person name="O'Sullivan O."/>
            <person name="Ritari J."/>
            <person name="Douillard F.P."/>
            <person name="Paul Ross R."/>
            <person name="Yang R."/>
            <person name="Briner A.E."/>
            <person name="Felis G.E."/>
            <person name="de Vos W.M."/>
            <person name="Barrangou R."/>
            <person name="Klaenhammer T.R."/>
            <person name="Caufield P.W."/>
            <person name="Cui Y."/>
            <person name="Zhang H."/>
            <person name="O'Toole P.W."/>
        </authorList>
    </citation>
    <scope>NUCLEOTIDE SEQUENCE [LARGE SCALE GENOMIC DNA]</scope>
    <source>
        <strain evidence="2 3">DSM 22698</strain>
    </source>
</reference>
<feature type="transmembrane region" description="Helical" evidence="1">
    <location>
        <begin position="65"/>
        <end position="82"/>
    </location>
</feature>
<gene>
    <name evidence="2" type="ORF">FD19_GL001786</name>
</gene>
<accession>A0A0R2C5Z8</accession>
<keyword evidence="1" id="KW-0812">Transmembrane</keyword>
<feature type="transmembrane region" description="Helical" evidence="1">
    <location>
        <begin position="144"/>
        <end position="167"/>
    </location>
</feature>
<organism evidence="2 3">
    <name type="scientific">Lacticaseibacillus thailandensis DSM 22698 = JCM 13996</name>
    <dbReference type="NCBI Taxonomy" id="1423810"/>
    <lineage>
        <taxon>Bacteria</taxon>
        <taxon>Bacillati</taxon>
        <taxon>Bacillota</taxon>
        <taxon>Bacilli</taxon>
        <taxon>Lactobacillales</taxon>
        <taxon>Lactobacillaceae</taxon>
        <taxon>Lacticaseibacillus</taxon>
    </lineage>
</organism>
<evidence type="ECO:0000313" key="2">
    <source>
        <dbReference type="EMBL" id="KRM86597.1"/>
    </source>
</evidence>
<dbReference type="STRING" id="1423810.FD19_GL001786"/>
<keyword evidence="1" id="KW-0472">Membrane</keyword>
<dbReference type="AlphaFoldDB" id="A0A0R2C5Z8"/>
<dbReference type="Proteomes" id="UP000051789">
    <property type="component" value="Unassembled WGS sequence"/>
</dbReference>
<protein>
    <recommendedName>
        <fullName evidence="4">Acid-resistance membrane protein</fullName>
    </recommendedName>
</protein>
<comment type="caution">
    <text evidence="2">The sequence shown here is derived from an EMBL/GenBank/DDBJ whole genome shotgun (WGS) entry which is preliminary data.</text>
</comment>